<comment type="caution">
    <text evidence="1">The sequence shown here is derived from an EMBL/GenBank/DDBJ whole genome shotgun (WGS) entry which is preliminary data.</text>
</comment>
<dbReference type="RefSeq" id="WP_183548169.1">
    <property type="nucleotide sequence ID" value="NZ_BMQT01000010.1"/>
</dbReference>
<accession>A0A7W5F9Z4</accession>
<evidence type="ECO:0000313" key="1">
    <source>
        <dbReference type="EMBL" id="MBB3090789.1"/>
    </source>
</evidence>
<dbReference type="EMBL" id="JACHXG010000008">
    <property type="protein sequence ID" value="MBB3090789.1"/>
    <property type="molecule type" value="Genomic_DNA"/>
</dbReference>
<dbReference type="Proteomes" id="UP000577707">
    <property type="component" value="Unassembled WGS sequence"/>
</dbReference>
<gene>
    <name evidence="1" type="ORF">FHS12_003751</name>
</gene>
<keyword evidence="2" id="KW-1185">Reference proteome</keyword>
<sequence>MTTATGFVRIVRLNRPTRRRIHINGYEGADGIQTLCRVFMPWSAGLVTTFDVVERLNQRHVPACPRCLRALKNRTPHTTTKGTK</sequence>
<protein>
    <submittedName>
        <fullName evidence="1">Uncharacterized protein</fullName>
    </submittedName>
</protein>
<evidence type="ECO:0000313" key="2">
    <source>
        <dbReference type="Proteomes" id="UP000577707"/>
    </source>
</evidence>
<proteinExistence type="predicted"/>
<organism evidence="1 2">
    <name type="scientific">Nocardioides albus</name>
    <dbReference type="NCBI Taxonomy" id="1841"/>
    <lineage>
        <taxon>Bacteria</taxon>
        <taxon>Bacillati</taxon>
        <taxon>Actinomycetota</taxon>
        <taxon>Actinomycetes</taxon>
        <taxon>Propionibacteriales</taxon>
        <taxon>Nocardioidaceae</taxon>
        <taxon>Nocardioides</taxon>
    </lineage>
</organism>
<reference evidence="1 2" key="1">
    <citation type="submission" date="2020-08" db="EMBL/GenBank/DDBJ databases">
        <title>Genomic Encyclopedia of Type Strains, Phase III (KMG-III): the genomes of soil and plant-associated and newly described type strains.</title>
        <authorList>
            <person name="Whitman W."/>
        </authorList>
    </citation>
    <scope>NUCLEOTIDE SEQUENCE [LARGE SCALE GENOMIC DNA]</scope>
    <source>
        <strain evidence="1 2">CECT 3302</strain>
    </source>
</reference>
<dbReference type="AlphaFoldDB" id="A0A7W5F9Z4"/>
<name>A0A7W5F9Z4_9ACTN</name>